<dbReference type="Gene3D" id="1.10.240.10">
    <property type="entry name" value="Tyrosyl-Transfer RNA Synthetase"/>
    <property type="match status" value="1"/>
</dbReference>
<dbReference type="GO" id="GO:0003723">
    <property type="term" value="F:RNA binding"/>
    <property type="evidence" value="ECO:0007669"/>
    <property type="project" value="UniProtKB-KW"/>
</dbReference>
<sequence>MDLVNELKERGLVEHNSADLEKIFSEKRTVYIGTDPTADSLHVGHLSWVVLLKRLADAGHKVILLVGGGTGLIGDPKEKGERPLLTEDVVDANASALERQLNGLVGQRAELEMVNNAEWLREVKLLDFLRDTGKHFTVNELIKRDLIRRRLDNPDDSISYTEFTYSLLQAYDYRELNQRYGCDLQIGGSDQWTNILSGVDLIRKTEGKEVFALSTPLITDASGRKFGKSEGNAVWLDAVKTTPYQFHQFWLNVEDEKVIDYLKIYTLLSLEEIGAIKTGFEADKSGRLAQKRLADEVTRFVHGEEVILETPVHQASSEDTIVDILVATGLATSKREAREFIESGAVTLDGDRVEDINALAKNGTLQRGKRKMNSVEVRV</sequence>
<dbReference type="GO" id="GO:0004831">
    <property type="term" value="F:tyrosine-tRNA ligase activity"/>
    <property type="evidence" value="ECO:0007669"/>
    <property type="project" value="UniProtKB-UniRule"/>
</dbReference>
<dbReference type="HAMAP" id="MF_02006">
    <property type="entry name" value="Tyr_tRNA_synth_type1"/>
    <property type="match status" value="1"/>
</dbReference>
<organism evidence="11 12">
    <name type="scientific">Candidatus Kaiserbacteria bacterium RIFCSPHIGHO2_01_FULL_46_22</name>
    <dbReference type="NCBI Taxonomy" id="1798475"/>
    <lineage>
        <taxon>Bacteria</taxon>
        <taxon>Candidatus Kaiseribacteriota</taxon>
    </lineage>
</organism>
<dbReference type="NCBIfam" id="TIGR00234">
    <property type="entry name" value="tyrS"/>
    <property type="match status" value="1"/>
</dbReference>
<feature type="short sequence motif" description="'KMSKS' region" evidence="8">
    <location>
        <begin position="225"/>
        <end position="229"/>
    </location>
</feature>
<evidence type="ECO:0000256" key="6">
    <source>
        <dbReference type="ARBA" id="ARBA00023146"/>
    </source>
</evidence>
<comment type="similarity">
    <text evidence="8">Belongs to the class-I aminoacyl-tRNA synthetase family. TyrS type 1 subfamily.</text>
</comment>
<evidence type="ECO:0000256" key="8">
    <source>
        <dbReference type="HAMAP-Rule" id="MF_02006"/>
    </source>
</evidence>
<dbReference type="GO" id="GO:0005829">
    <property type="term" value="C:cytosol"/>
    <property type="evidence" value="ECO:0007669"/>
    <property type="project" value="TreeGrafter"/>
</dbReference>
<dbReference type="PROSITE" id="PS50889">
    <property type="entry name" value="S4"/>
    <property type="match status" value="1"/>
</dbReference>
<protein>
    <recommendedName>
        <fullName evidence="8">Tyrosine--tRNA ligase</fullName>
        <ecNumber evidence="8">6.1.1.1</ecNumber>
    </recommendedName>
    <alternativeName>
        <fullName evidence="8">Tyrosyl-tRNA synthetase</fullName>
        <shortName evidence="8">TyrRS</shortName>
    </alternativeName>
</protein>
<comment type="caution">
    <text evidence="11">The sequence shown here is derived from an EMBL/GenBank/DDBJ whole genome shotgun (WGS) entry which is preliminary data.</text>
</comment>
<dbReference type="CDD" id="cd00165">
    <property type="entry name" value="S4"/>
    <property type="match status" value="1"/>
</dbReference>
<evidence type="ECO:0000259" key="10">
    <source>
        <dbReference type="Pfam" id="PF22421"/>
    </source>
</evidence>
<dbReference type="Proteomes" id="UP000176322">
    <property type="component" value="Unassembled WGS sequence"/>
</dbReference>
<comment type="function">
    <text evidence="8">Catalyzes the attachment of tyrosine to tRNA(Tyr) in a two-step reaction: tyrosine is first activated by ATP to form Tyr-AMP and then transferred to the acceptor end of tRNA(Tyr).</text>
</comment>
<dbReference type="InterPro" id="IPR002307">
    <property type="entry name" value="Tyr-tRNA-ligase"/>
</dbReference>
<dbReference type="GO" id="GO:0005524">
    <property type="term" value="F:ATP binding"/>
    <property type="evidence" value="ECO:0007669"/>
    <property type="project" value="UniProtKB-UniRule"/>
</dbReference>
<dbReference type="EC" id="6.1.1.1" evidence="8"/>
<evidence type="ECO:0000256" key="3">
    <source>
        <dbReference type="ARBA" id="ARBA00022840"/>
    </source>
</evidence>
<dbReference type="CDD" id="cd00805">
    <property type="entry name" value="TyrRS_core"/>
    <property type="match status" value="1"/>
</dbReference>
<evidence type="ECO:0000256" key="1">
    <source>
        <dbReference type="ARBA" id="ARBA00022598"/>
    </source>
</evidence>
<gene>
    <name evidence="8" type="primary">tyrS</name>
    <name evidence="11" type="ORF">A2837_03075</name>
</gene>
<dbReference type="Pfam" id="PF00579">
    <property type="entry name" value="tRNA-synt_1b"/>
    <property type="match status" value="1"/>
</dbReference>
<dbReference type="Gene3D" id="3.40.50.620">
    <property type="entry name" value="HUPs"/>
    <property type="match status" value="1"/>
</dbReference>
<dbReference type="STRING" id="1798475.A2837_03075"/>
<evidence type="ECO:0000256" key="7">
    <source>
        <dbReference type="ARBA" id="ARBA00048248"/>
    </source>
</evidence>
<keyword evidence="8" id="KW-0963">Cytoplasm</keyword>
<keyword evidence="4 9" id="KW-0694">RNA-binding</keyword>
<dbReference type="Gene3D" id="3.10.290.10">
    <property type="entry name" value="RNA-binding S4 domain"/>
    <property type="match status" value="1"/>
</dbReference>
<evidence type="ECO:0000256" key="2">
    <source>
        <dbReference type="ARBA" id="ARBA00022741"/>
    </source>
</evidence>
<dbReference type="InterPro" id="IPR036986">
    <property type="entry name" value="S4_RNA-bd_sf"/>
</dbReference>
<comment type="catalytic activity">
    <reaction evidence="7 8">
        <text>tRNA(Tyr) + L-tyrosine + ATP = L-tyrosyl-tRNA(Tyr) + AMP + diphosphate + H(+)</text>
        <dbReference type="Rhea" id="RHEA:10220"/>
        <dbReference type="Rhea" id="RHEA-COMP:9706"/>
        <dbReference type="Rhea" id="RHEA-COMP:9707"/>
        <dbReference type="ChEBI" id="CHEBI:15378"/>
        <dbReference type="ChEBI" id="CHEBI:30616"/>
        <dbReference type="ChEBI" id="CHEBI:33019"/>
        <dbReference type="ChEBI" id="CHEBI:58315"/>
        <dbReference type="ChEBI" id="CHEBI:78442"/>
        <dbReference type="ChEBI" id="CHEBI:78536"/>
        <dbReference type="ChEBI" id="CHEBI:456215"/>
        <dbReference type="EC" id="6.1.1.1"/>
    </reaction>
</comment>
<dbReference type="InterPro" id="IPR002305">
    <property type="entry name" value="aa-tRNA-synth_Ic"/>
</dbReference>
<feature type="binding site" evidence="8">
    <location>
        <position position="165"/>
    </location>
    <ligand>
        <name>L-tyrosine</name>
        <dbReference type="ChEBI" id="CHEBI:58315"/>
    </ligand>
</feature>
<dbReference type="InterPro" id="IPR024088">
    <property type="entry name" value="Tyr-tRNA-ligase_bac-type"/>
</dbReference>
<evidence type="ECO:0000256" key="5">
    <source>
        <dbReference type="ARBA" id="ARBA00022917"/>
    </source>
</evidence>
<keyword evidence="3 8" id="KW-0067">ATP-binding</keyword>
<feature type="binding site" evidence="8">
    <location>
        <position position="228"/>
    </location>
    <ligand>
        <name>ATP</name>
        <dbReference type="ChEBI" id="CHEBI:30616"/>
    </ligand>
</feature>
<name>A0A1F6BWY7_9BACT</name>
<dbReference type="PRINTS" id="PR01040">
    <property type="entry name" value="TRNASYNTHTYR"/>
</dbReference>
<dbReference type="InterPro" id="IPR024107">
    <property type="entry name" value="Tyr-tRNA-ligase_bac_1"/>
</dbReference>
<proteinExistence type="inferred from homology"/>
<evidence type="ECO:0000256" key="4">
    <source>
        <dbReference type="ARBA" id="ARBA00022884"/>
    </source>
</evidence>
<keyword evidence="1 8" id="KW-0436">Ligase</keyword>
<feature type="short sequence motif" description="'HIGH' region" evidence="8">
    <location>
        <begin position="36"/>
        <end position="45"/>
    </location>
</feature>
<keyword evidence="5 8" id="KW-0648">Protein biosynthesis</keyword>
<feature type="domain" description="Tyrosine--tRNA ligase SYY-like C-terminal" evidence="10">
    <location>
        <begin position="310"/>
        <end position="361"/>
    </location>
</feature>
<dbReference type="AlphaFoldDB" id="A0A1F6BWY7"/>
<dbReference type="SUPFAM" id="SSF52374">
    <property type="entry name" value="Nucleotidylyl transferase"/>
    <property type="match status" value="1"/>
</dbReference>
<dbReference type="PANTHER" id="PTHR11766">
    <property type="entry name" value="TYROSYL-TRNA SYNTHETASE"/>
    <property type="match status" value="1"/>
</dbReference>
<feature type="binding site" evidence="8">
    <location>
        <position position="169"/>
    </location>
    <ligand>
        <name>L-tyrosine</name>
        <dbReference type="ChEBI" id="CHEBI:58315"/>
    </ligand>
</feature>
<dbReference type="PROSITE" id="PS00178">
    <property type="entry name" value="AA_TRNA_LIGASE_I"/>
    <property type="match status" value="1"/>
</dbReference>
<dbReference type="FunFam" id="1.10.240.10:FF:000001">
    <property type="entry name" value="Tyrosine--tRNA ligase"/>
    <property type="match status" value="1"/>
</dbReference>
<evidence type="ECO:0000313" key="12">
    <source>
        <dbReference type="Proteomes" id="UP000176322"/>
    </source>
</evidence>
<dbReference type="InterPro" id="IPR001412">
    <property type="entry name" value="aa-tRNA-synth_I_CS"/>
</dbReference>
<dbReference type="Pfam" id="PF22421">
    <property type="entry name" value="SYY_C-terminal"/>
    <property type="match status" value="1"/>
</dbReference>
<dbReference type="PANTHER" id="PTHR11766:SF0">
    <property type="entry name" value="TYROSINE--TRNA LIGASE, MITOCHONDRIAL"/>
    <property type="match status" value="1"/>
</dbReference>
<comment type="subcellular location">
    <subcellularLocation>
        <location evidence="8">Cytoplasm</location>
    </subcellularLocation>
</comment>
<feature type="binding site" evidence="8">
    <location>
        <position position="31"/>
    </location>
    <ligand>
        <name>L-tyrosine</name>
        <dbReference type="ChEBI" id="CHEBI:58315"/>
    </ligand>
</feature>
<evidence type="ECO:0000313" key="11">
    <source>
        <dbReference type="EMBL" id="OGG41466.1"/>
    </source>
</evidence>
<reference evidence="11 12" key="1">
    <citation type="journal article" date="2016" name="Nat. Commun.">
        <title>Thousands of microbial genomes shed light on interconnected biogeochemical processes in an aquifer system.</title>
        <authorList>
            <person name="Anantharaman K."/>
            <person name="Brown C.T."/>
            <person name="Hug L.A."/>
            <person name="Sharon I."/>
            <person name="Castelle C.J."/>
            <person name="Probst A.J."/>
            <person name="Thomas B.C."/>
            <person name="Singh A."/>
            <person name="Wilkins M.J."/>
            <person name="Karaoz U."/>
            <person name="Brodie E.L."/>
            <person name="Williams K.H."/>
            <person name="Hubbard S.S."/>
            <person name="Banfield J.F."/>
        </authorList>
    </citation>
    <scope>NUCLEOTIDE SEQUENCE [LARGE SCALE GENOMIC DNA]</scope>
</reference>
<accession>A0A1F6BWY7</accession>
<dbReference type="SUPFAM" id="SSF55174">
    <property type="entry name" value="Alpha-L RNA-binding motif"/>
    <property type="match status" value="1"/>
</dbReference>
<dbReference type="InterPro" id="IPR014729">
    <property type="entry name" value="Rossmann-like_a/b/a_fold"/>
</dbReference>
<comment type="subunit">
    <text evidence="8">Homodimer.</text>
</comment>
<dbReference type="InterPro" id="IPR054608">
    <property type="entry name" value="SYY-like_C"/>
</dbReference>
<evidence type="ECO:0000256" key="9">
    <source>
        <dbReference type="PROSITE-ProRule" id="PRU00182"/>
    </source>
</evidence>
<dbReference type="EMBL" id="MFKO01000008">
    <property type="protein sequence ID" value="OGG41466.1"/>
    <property type="molecule type" value="Genomic_DNA"/>
</dbReference>
<keyword evidence="2 8" id="KW-0547">Nucleotide-binding</keyword>
<dbReference type="GO" id="GO:0006437">
    <property type="term" value="P:tyrosyl-tRNA aminoacylation"/>
    <property type="evidence" value="ECO:0007669"/>
    <property type="project" value="UniProtKB-UniRule"/>
</dbReference>
<keyword evidence="6 8" id="KW-0030">Aminoacyl-tRNA synthetase</keyword>